<dbReference type="Proteomes" id="UP000054564">
    <property type="component" value="Unassembled WGS sequence"/>
</dbReference>
<dbReference type="STRING" id="1165861.A0A0L0W0W2"/>
<dbReference type="GO" id="GO:0003962">
    <property type="term" value="F:cystathionine gamma-synthase activity"/>
    <property type="evidence" value="ECO:0007669"/>
    <property type="project" value="TreeGrafter"/>
</dbReference>
<dbReference type="Gene3D" id="3.90.1150.10">
    <property type="entry name" value="Aspartate Aminotransferase, domain 1"/>
    <property type="match status" value="1"/>
</dbReference>
<evidence type="ECO:0000313" key="1">
    <source>
        <dbReference type="EMBL" id="KNF05161.1"/>
    </source>
</evidence>
<dbReference type="SUPFAM" id="SSF53383">
    <property type="entry name" value="PLP-dependent transferases"/>
    <property type="match status" value="1"/>
</dbReference>
<dbReference type="AlphaFoldDB" id="A0A0L0W0W2"/>
<sequence length="439" mass="48904">MCRVPNPSIVNLKPSKRGTGQLDESDIYLYPTRMSSIYLHNLEKLLLQIKENGEPNIGTLFCKFPSNPLLKSPNSIRLRKLADQYNFLIVIDETIGNFCNVEVLPYANMLAISLTKVFSGVSNVMGGSMIINPSSKHHCTLELILDGDQSPSSGLYQHRNQYYTIFVSNTYFGEDVTFMERNLRDFQSGGSQINFNALKLCEFLSDLGLSKSNQIIKSRHTRLIGAGQGVPHKTWAPQHSQMCINWLHPKEAPGWEPQMSLGSPPLEMTKTNIPPTKNNMIVPPGMFAHMQHFIVQFGPLSLITVPLAPITNPASDSEANSGVLWGMCSFALPLLQLLTNTSFSGLAVQQEVRADDSRDHLLGQAGATSCWTAMFDDCLDRLVRGLVGLDHPRTQFMGDWGATFTVPDNLIRVLVGLEDLDTLLGWFREAFEKAYQSDH</sequence>
<organism evidence="1 2">
    <name type="scientific">Puccinia striiformis f. sp. tritici PST-78</name>
    <dbReference type="NCBI Taxonomy" id="1165861"/>
    <lineage>
        <taxon>Eukaryota</taxon>
        <taxon>Fungi</taxon>
        <taxon>Dikarya</taxon>
        <taxon>Basidiomycota</taxon>
        <taxon>Pucciniomycotina</taxon>
        <taxon>Pucciniomycetes</taxon>
        <taxon>Pucciniales</taxon>
        <taxon>Pucciniaceae</taxon>
        <taxon>Puccinia</taxon>
    </lineage>
</organism>
<comment type="caution">
    <text evidence="1">The sequence shown here is derived from an EMBL/GenBank/DDBJ whole genome shotgun (WGS) entry which is preliminary data.</text>
</comment>
<dbReference type="InterPro" id="IPR015424">
    <property type="entry name" value="PyrdxlP-dep_Trfase"/>
</dbReference>
<dbReference type="InterPro" id="IPR015422">
    <property type="entry name" value="PyrdxlP-dep_Trfase_small"/>
</dbReference>
<accession>A0A0L0W0W2</accession>
<dbReference type="PANTHER" id="PTHR42699:SF1">
    <property type="entry name" value="CYSTATHIONINE GAMMA-SYNTHASE-RELATED"/>
    <property type="match status" value="1"/>
</dbReference>
<name>A0A0L0W0W2_9BASI</name>
<reference evidence="2" key="1">
    <citation type="submission" date="2014-03" db="EMBL/GenBank/DDBJ databases">
        <title>The Genome Sequence of Puccinia striiformis f. sp. tritici PST-78.</title>
        <authorList>
            <consortium name="The Broad Institute Genome Sequencing Platform"/>
            <person name="Cuomo C."/>
            <person name="Hulbert S."/>
            <person name="Chen X."/>
            <person name="Walker B."/>
            <person name="Young S.K."/>
            <person name="Zeng Q."/>
            <person name="Gargeya S."/>
            <person name="Fitzgerald M."/>
            <person name="Haas B."/>
            <person name="Abouelleil A."/>
            <person name="Alvarado L."/>
            <person name="Arachchi H.M."/>
            <person name="Berlin A.M."/>
            <person name="Chapman S.B."/>
            <person name="Goldberg J."/>
            <person name="Griggs A."/>
            <person name="Gujja S."/>
            <person name="Hansen M."/>
            <person name="Howarth C."/>
            <person name="Imamovic A."/>
            <person name="Larimer J."/>
            <person name="McCowan C."/>
            <person name="Montmayeur A."/>
            <person name="Murphy C."/>
            <person name="Neiman D."/>
            <person name="Pearson M."/>
            <person name="Priest M."/>
            <person name="Roberts A."/>
            <person name="Saif S."/>
            <person name="Shea T."/>
            <person name="Sisk P."/>
            <person name="Sykes S."/>
            <person name="Wortman J."/>
            <person name="Nusbaum C."/>
            <person name="Birren B."/>
        </authorList>
    </citation>
    <scope>NUCLEOTIDE SEQUENCE [LARGE SCALE GENOMIC DNA]</scope>
    <source>
        <strain evidence="2">race PST-78</strain>
    </source>
</reference>
<keyword evidence="2" id="KW-1185">Reference proteome</keyword>
<dbReference type="GO" id="GO:0019346">
    <property type="term" value="P:transsulfuration"/>
    <property type="evidence" value="ECO:0007669"/>
    <property type="project" value="TreeGrafter"/>
</dbReference>
<dbReference type="PANTHER" id="PTHR42699">
    <property type="match status" value="1"/>
</dbReference>
<dbReference type="Gene3D" id="3.40.640.10">
    <property type="entry name" value="Type I PLP-dependent aspartate aminotransferase-like (Major domain)"/>
    <property type="match status" value="1"/>
</dbReference>
<protein>
    <submittedName>
        <fullName evidence="1">Uncharacterized protein</fullName>
    </submittedName>
</protein>
<proteinExistence type="predicted"/>
<evidence type="ECO:0000313" key="2">
    <source>
        <dbReference type="Proteomes" id="UP000054564"/>
    </source>
</evidence>
<gene>
    <name evidence="1" type="ORF">PSTG_01788</name>
</gene>
<dbReference type="EMBL" id="AJIL01000009">
    <property type="protein sequence ID" value="KNF05161.1"/>
    <property type="molecule type" value="Genomic_DNA"/>
</dbReference>
<dbReference type="InterPro" id="IPR051750">
    <property type="entry name" value="Trans-sulfuration_enzymes"/>
</dbReference>
<dbReference type="InterPro" id="IPR015421">
    <property type="entry name" value="PyrdxlP-dep_Trfase_major"/>
</dbReference>